<keyword evidence="4" id="KW-1133">Transmembrane helix</keyword>
<name>A0A1G2U346_9BACT</name>
<reference evidence="6 7" key="1">
    <citation type="journal article" date="2016" name="Nat. Commun.">
        <title>Thousands of microbial genomes shed light on interconnected biogeochemical processes in an aquifer system.</title>
        <authorList>
            <person name="Anantharaman K."/>
            <person name="Brown C.T."/>
            <person name="Hug L.A."/>
            <person name="Sharon I."/>
            <person name="Castelle C.J."/>
            <person name="Probst A.J."/>
            <person name="Thomas B.C."/>
            <person name="Singh A."/>
            <person name="Wilkins M.J."/>
            <person name="Karaoz U."/>
            <person name="Brodie E.L."/>
            <person name="Williams K.H."/>
            <person name="Hubbard S.S."/>
            <person name="Banfield J.F."/>
        </authorList>
    </citation>
    <scope>NUCLEOTIDE SEQUENCE [LARGE SCALE GENOMIC DNA]</scope>
</reference>
<dbReference type="Proteomes" id="UP000179283">
    <property type="component" value="Unassembled WGS sequence"/>
</dbReference>
<keyword evidence="4" id="KW-0812">Transmembrane</keyword>
<dbReference type="GO" id="GO:0015833">
    <property type="term" value="P:peptide transport"/>
    <property type="evidence" value="ECO:0007669"/>
    <property type="project" value="TreeGrafter"/>
</dbReference>
<evidence type="ECO:0000256" key="4">
    <source>
        <dbReference type="SAM" id="Phobius"/>
    </source>
</evidence>
<protein>
    <recommendedName>
        <fullName evidence="5">Solute-binding protein family 5 domain-containing protein</fullName>
    </recommendedName>
</protein>
<dbReference type="PANTHER" id="PTHR30290">
    <property type="entry name" value="PERIPLASMIC BINDING COMPONENT OF ABC TRANSPORTER"/>
    <property type="match status" value="1"/>
</dbReference>
<dbReference type="PANTHER" id="PTHR30290:SF9">
    <property type="entry name" value="OLIGOPEPTIDE-BINDING PROTEIN APPA"/>
    <property type="match status" value="1"/>
</dbReference>
<dbReference type="EMBL" id="MHWD01000025">
    <property type="protein sequence ID" value="OHB03232.1"/>
    <property type="molecule type" value="Genomic_DNA"/>
</dbReference>
<sequence>MKIDFSSILRKRFHLPHAETTRKAVHSFSLTERVVFWVLFAIFALSALIMLVKVNNHFLVSVPVKGGELTEGILGSPRFVNPLLAISDADRDVTALVYSGLLRATPNGELVPDLADRYEISEDGLTYTFFLKEDIRFHDGTALTADDVEFTLTKAQEPNLKSPRRANWEGVTIEKISDKEIRFILKQPYAPFLENVTLGILPKHIWKNATVDEFAFSEYNILAIGSGPYKIRDVNRNSAGLPNEYVLRANSSFALGEPYIGTLRLKFYGNEASLAEALESADVESVNSLSAALVKEFENNGRRVETAVLPRVFGVFFNQNEATLFTNKEVRMALNEAIDKNTLVKNILSGYGSAIDGPIPREADPSIGDLATSSEAFILKAQATLENAGWKKNEETGVYEKKGKSSTMSLAFSIATGDAPELKHSAAIIEETWEKLGASVDVEIYETGDLNQSVIRPRKYSSLLFGEIIGRNMDLFPFWHSSQRNDPGLNIALYVNNSADRLLEQARTITDTDERNAKYSEFEEKIKEDTPAVFLYSPSFLYIVPKKIENLRLGGLTVPSDRFLGIHTWYIETSKVWKIFN</sequence>
<dbReference type="GO" id="GO:0042597">
    <property type="term" value="C:periplasmic space"/>
    <property type="evidence" value="ECO:0007669"/>
    <property type="project" value="UniProtKB-ARBA"/>
</dbReference>
<gene>
    <name evidence="6" type="ORF">A2920_02600</name>
</gene>
<dbReference type="PIRSF" id="PIRSF002741">
    <property type="entry name" value="MppA"/>
    <property type="match status" value="1"/>
</dbReference>
<dbReference type="InterPro" id="IPR039424">
    <property type="entry name" value="SBP_5"/>
</dbReference>
<comment type="caution">
    <text evidence="6">The sequence shown here is derived from an EMBL/GenBank/DDBJ whole genome shotgun (WGS) entry which is preliminary data.</text>
</comment>
<accession>A0A1G2U346</accession>
<organism evidence="6 7">
    <name type="scientific">Candidatus Zambryskibacteria bacterium RIFCSPLOWO2_01_FULL_43_17</name>
    <dbReference type="NCBI Taxonomy" id="1802760"/>
    <lineage>
        <taxon>Bacteria</taxon>
        <taxon>Candidatus Zambryskiibacteriota</taxon>
    </lineage>
</organism>
<evidence type="ECO:0000313" key="6">
    <source>
        <dbReference type="EMBL" id="OHB03232.1"/>
    </source>
</evidence>
<dbReference type="GO" id="GO:0043190">
    <property type="term" value="C:ATP-binding cassette (ABC) transporter complex"/>
    <property type="evidence" value="ECO:0007669"/>
    <property type="project" value="InterPro"/>
</dbReference>
<proteinExistence type="inferred from homology"/>
<evidence type="ECO:0000256" key="2">
    <source>
        <dbReference type="ARBA" id="ARBA00022448"/>
    </source>
</evidence>
<keyword evidence="4" id="KW-0472">Membrane</keyword>
<keyword evidence="3" id="KW-0732">Signal</keyword>
<evidence type="ECO:0000259" key="5">
    <source>
        <dbReference type="Pfam" id="PF00496"/>
    </source>
</evidence>
<evidence type="ECO:0000313" key="7">
    <source>
        <dbReference type="Proteomes" id="UP000179283"/>
    </source>
</evidence>
<feature type="transmembrane region" description="Helical" evidence="4">
    <location>
        <begin position="34"/>
        <end position="52"/>
    </location>
</feature>
<dbReference type="Pfam" id="PF00496">
    <property type="entry name" value="SBP_bac_5"/>
    <property type="match status" value="1"/>
</dbReference>
<keyword evidence="2" id="KW-0813">Transport</keyword>
<dbReference type="InterPro" id="IPR030678">
    <property type="entry name" value="Peptide/Ni-bd"/>
</dbReference>
<dbReference type="SUPFAM" id="SSF53850">
    <property type="entry name" value="Periplasmic binding protein-like II"/>
    <property type="match status" value="1"/>
</dbReference>
<evidence type="ECO:0000256" key="1">
    <source>
        <dbReference type="ARBA" id="ARBA00005695"/>
    </source>
</evidence>
<dbReference type="Gene3D" id="3.10.105.10">
    <property type="entry name" value="Dipeptide-binding Protein, Domain 3"/>
    <property type="match status" value="1"/>
</dbReference>
<comment type="similarity">
    <text evidence="1">Belongs to the bacterial solute-binding protein 5 family.</text>
</comment>
<dbReference type="Gene3D" id="3.40.190.10">
    <property type="entry name" value="Periplasmic binding protein-like II"/>
    <property type="match status" value="1"/>
</dbReference>
<feature type="domain" description="Solute-binding protein family 5" evidence="5">
    <location>
        <begin position="109"/>
        <end position="460"/>
    </location>
</feature>
<dbReference type="GO" id="GO:1904680">
    <property type="term" value="F:peptide transmembrane transporter activity"/>
    <property type="evidence" value="ECO:0007669"/>
    <property type="project" value="TreeGrafter"/>
</dbReference>
<dbReference type="AlphaFoldDB" id="A0A1G2U346"/>
<evidence type="ECO:0000256" key="3">
    <source>
        <dbReference type="ARBA" id="ARBA00022729"/>
    </source>
</evidence>
<dbReference type="InterPro" id="IPR000914">
    <property type="entry name" value="SBP_5_dom"/>
</dbReference>
<dbReference type="Gene3D" id="3.90.76.10">
    <property type="entry name" value="Dipeptide-binding Protein, Domain 1"/>
    <property type="match status" value="1"/>
</dbReference>